<dbReference type="InterPro" id="IPR023347">
    <property type="entry name" value="Lysozyme_dom_sf"/>
</dbReference>
<evidence type="ECO:0000256" key="8">
    <source>
        <dbReference type="SAM" id="Phobius"/>
    </source>
</evidence>
<evidence type="ECO:0000256" key="3">
    <source>
        <dbReference type="ARBA" id="ARBA00022638"/>
    </source>
</evidence>
<organism evidence="9 10">
    <name type="scientific">Leptolyngbya subtilissima DQ-A4</name>
    <dbReference type="NCBI Taxonomy" id="2933933"/>
    <lineage>
        <taxon>Bacteria</taxon>
        <taxon>Bacillati</taxon>
        <taxon>Cyanobacteriota</taxon>
        <taxon>Cyanophyceae</taxon>
        <taxon>Leptolyngbyales</taxon>
        <taxon>Leptolyngbyaceae</taxon>
        <taxon>Leptolyngbya group</taxon>
        <taxon>Leptolyngbya</taxon>
    </lineage>
</organism>
<dbReference type="Proteomes" id="UP001482513">
    <property type="component" value="Unassembled WGS sequence"/>
</dbReference>
<dbReference type="InterPro" id="IPR023346">
    <property type="entry name" value="Lysozyme-like_dom_sf"/>
</dbReference>
<dbReference type="SUPFAM" id="SSF53955">
    <property type="entry name" value="Lysozyme-like"/>
    <property type="match status" value="1"/>
</dbReference>
<dbReference type="PANTHER" id="PTHR38107">
    <property type="match status" value="1"/>
</dbReference>
<accession>A0ABV0K196</accession>
<keyword evidence="3 7" id="KW-0081">Bacteriolytic enzyme</keyword>
<gene>
    <name evidence="9" type="ORF">NC992_06720</name>
</gene>
<keyword evidence="4 7" id="KW-0378">Hydrolase</keyword>
<evidence type="ECO:0000256" key="5">
    <source>
        <dbReference type="ARBA" id="ARBA00023200"/>
    </source>
</evidence>
<protein>
    <recommendedName>
        <fullName evidence="7">Lysozyme</fullName>
        <ecNumber evidence="7">3.2.1.17</ecNumber>
    </recommendedName>
</protein>
<sequence length="255" mass="27839">MDDDKLPPVWQRILMLSGLAASILVPLIIGMVGHSNRSIQANNMGLRSVDVLGEPPRSEAESLGKWAVRLINGHSHAPLPEVAQQELQLETPGVDLVATFEGVSLAEDGKIYPYDDGLGNQIIGYGHLIQPHEQQSGTIDIDGALVPFAKGISQAQAKTLLDQDLKPIRQKIDDLVTVELTNNQRDALASFVYNIGLQAFEESTLLKKLHAGEYDAVPTELMKFTKAGGEEFPGLVNRRKAEVELWNTPDASTQE</sequence>
<comment type="similarity">
    <text evidence="7">Belongs to the glycosyl hydrolase 24 family.</text>
</comment>
<evidence type="ECO:0000256" key="7">
    <source>
        <dbReference type="RuleBase" id="RU003788"/>
    </source>
</evidence>
<name>A0ABV0K196_9CYAN</name>
<dbReference type="EMBL" id="JAMPKX010000002">
    <property type="protein sequence ID" value="MEP0946559.1"/>
    <property type="molecule type" value="Genomic_DNA"/>
</dbReference>
<evidence type="ECO:0000256" key="1">
    <source>
        <dbReference type="ARBA" id="ARBA00000632"/>
    </source>
</evidence>
<dbReference type="InterPro" id="IPR002196">
    <property type="entry name" value="Glyco_hydro_24"/>
</dbReference>
<evidence type="ECO:0000313" key="10">
    <source>
        <dbReference type="Proteomes" id="UP001482513"/>
    </source>
</evidence>
<dbReference type="RefSeq" id="WP_190696285.1">
    <property type="nucleotide sequence ID" value="NZ_JAMPKX010000002.1"/>
</dbReference>
<keyword evidence="5" id="KW-1035">Host cytoplasm</keyword>
<keyword evidence="6 7" id="KW-0326">Glycosidase</keyword>
<proteinExistence type="inferred from homology"/>
<comment type="catalytic activity">
    <reaction evidence="1 7">
        <text>Hydrolysis of (1-&gt;4)-beta-linkages between N-acetylmuramic acid and N-acetyl-D-glucosamine residues in a peptidoglycan and between N-acetyl-D-glucosamine residues in chitodextrins.</text>
        <dbReference type="EC" id="3.2.1.17"/>
    </reaction>
</comment>
<dbReference type="Pfam" id="PF00959">
    <property type="entry name" value="Phage_lysozyme"/>
    <property type="match status" value="1"/>
</dbReference>
<keyword evidence="8" id="KW-0812">Transmembrane</keyword>
<dbReference type="InterPro" id="IPR033907">
    <property type="entry name" value="Endolysin_autolysin"/>
</dbReference>
<dbReference type="InterPro" id="IPR051018">
    <property type="entry name" value="Bacteriophage_GH24"/>
</dbReference>
<keyword evidence="10" id="KW-1185">Reference proteome</keyword>
<dbReference type="InterPro" id="IPR034690">
    <property type="entry name" value="Endolysin_T4_type"/>
</dbReference>
<evidence type="ECO:0000256" key="4">
    <source>
        <dbReference type="ARBA" id="ARBA00022801"/>
    </source>
</evidence>
<keyword evidence="2 7" id="KW-0929">Antimicrobial</keyword>
<comment type="caution">
    <text evidence="9">The sequence shown here is derived from an EMBL/GenBank/DDBJ whole genome shotgun (WGS) entry which is preliminary data.</text>
</comment>
<dbReference type="EC" id="3.2.1.17" evidence="7"/>
<keyword evidence="8" id="KW-0472">Membrane</keyword>
<dbReference type="CDD" id="cd00737">
    <property type="entry name" value="lyz_endolysin_autolysin"/>
    <property type="match status" value="1"/>
</dbReference>
<dbReference type="HAMAP" id="MF_04110">
    <property type="entry name" value="ENDOLYSIN_T4"/>
    <property type="match status" value="1"/>
</dbReference>
<feature type="transmembrane region" description="Helical" evidence="8">
    <location>
        <begin position="12"/>
        <end position="32"/>
    </location>
</feature>
<dbReference type="Gene3D" id="1.10.530.40">
    <property type="match status" value="1"/>
</dbReference>
<keyword evidence="8" id="KW-1133">Transmembrane helix</keyword>
<evidence type="ECO:0000313" key="9">
    <source>
        <dbReference type="EMBL" id="MEP0946559.1"/>
    </source>
</evidence>
<evidence type="ECO:0000256" key="6">
    <source>
        <dbReference type="ARBA" id="ARBA00023295"/>
    </source>
</evidence>
<reference evidence="9 10" key="1">
    <citation type="submission" date="2022-04" db="EMBL/GenBank/DDBJ databases">
        <title>Positive selection, recombination, and allopatry shape intraspecific diversity of widespread and dominant cyanobacteria.</title>
        <authorList>
            <person name="Wei J."/>
            <person name="Shu W."/>
            <person name="Hu C."/>
        </authorList>
    </citation>
    <scope>NUCLEOTIDE SEQUENCE [LARGE SCALE GENOMIC DNA]</scope>
    <source>
        <strain evidence="9 10">DQ-A4</strain>
    </source>
</reference>
<dbReference type="PANTHER" id="PTHR38107:SF3">
    <property type="entry name" value="LYSOZYME RRRD-RELATED"/>
    <property type="match status" value="1"/>
</dbReference>
<evidence type="ECO:0000256" key="2">
    <source>
        <dbReference type="ARBA" id="ARBA00022529"/>
    </source>
</evidence>